<reference evidence="4" key="1">
    <citation type="journal article" date="2023" name="Mol. Phylogenet. Evol.">
        <title>Genome-scale phylogeny and comparative genomics of the fungal order Sordariales.</title>
        <authorList>
            <person name="Hensen N."/>
            <person name="Bonometti L."/>
            <person name="Westerberg I."/>
            <person name="Brannstrom I.O."/>
            <person name="Guillou S."/>
            <person name="Cros-Aarteil S."/>
            <person name="Calhoun S."/>
            <person name="Haridas S."/>
            <person name="Kuo A."/>
            <person name="Mondo S."/>
            <person name="Pangilinan J."/>
            <person name="Riley R."/>
            <person name="LaButti K."/>
            <person name="Andreopoulos B."/>
            <person name="Lipzen A."/>
            <person name="Chen C."/>
            <person name="Yan M."/>
            <person name="Daum C."/>
            <person name="Ng V."/>
            <person name="Clum A."/>
            <person name="Steindorff A."/>
            <person name="Ohm R.A."/>
            <person name="Martin F."/>
            <person name="Silar P."/>
            <person name="Natvig D.O."/>
            <person name="Lalanne C."/>
            <person name="Gautier V."/>
            <person name="Ament-Velasquez S.L."/>
            <person name="Kruys A."/>
            <person name="Hutchinson M.I."/>
            <person name="Powell A.J."/>
            <person name="Barry K."/>
            <person name="Miller A.N."/>
            <person name="Grigoriev I.V."/>
            <person name="Debuchy R."/>
            <person name="Gladieux P."/>
            <person name="Hiltunen Thoren M."/>
            <person name="Johannesson H."/>
        </authorList>
    </citation>
    <scope>NUCLEOTIDE SEQUENCE</scope>
    <source>
        <strain evidence="4">CBS 103.79</strain>
    </source>
</reference>
<feature type="compositionally biased region" description="Low complexity" evidence="2">
    <location>
        <begin position="536"/>
        <end position="559"/>
    </location>
</feature>
<evidence type="ECO:0000256" key="2">
    <source>
        <dbReference type="SAM" id="MobiDB-lite"/>
    </source>
</evidence>
<feature type="compositionally biased region" description="Acidic residues" evidence="2">
    <location>
        <begin position="652"/>
        <end position="662"/>
    </location>
</feature>
<evidence type="ECO:0000313" key="5">
    <source>
        <dbReference type="Proteomes" id="UP001303889"/>
    </source>
</evidence>
<feature type="region of interest" description="Disordered" evidence="2">
    <location>
        <begin position="603"/>
        <end position="639"/>
    </location>
</feature>
<feature type="compositionally biased region" description="Low complexity" evidence="2">
    <location>
        <begin position="669"/>
        <end position="678"/>
    </location>
</feature>
<feature type="region of interest" description="Disordered" evidence="2">
    <location>
        <begin position="817"/>
        <end position="849"/>
    </location>
</feature>
<dbReference type="PANTHER" id="PTHR35870">
    <property type="entry name" value="PROTEIN, PUTATIVE (AFU_ORTHOLOGUE AFUA_5G03330)-RELATED"/>
    <property type="match status" value="1"/>
</dbReference>
<feature type="region of interest" description="Disordered" evidence="2">
    <location>
        <begin position="411"/>
        <end position="588"/>
    </location>
</feature>
<protein>
    <submittedName>
        <fullName evidence="4">Cell cycle checkpoint protein RAD17</fullName>
    </submittedName>
</protein>
<reference evidence="4" key="2">
    <citation type="submission" date="2023-05" db="EMBL/GenBank/DDBJ databases">
        <authorList>
            <consortium name="Lawrence Berkeley National Laboratory"/>
            <person name="Steindorff A."/>
            <person name="Hensen N."/>
            <person name="Bonometti L."/>
            <person name="Westerberg I."/>
            <person name="Brannstrom I.O."/>
            <person name="Guillou S."/>
            <person name="Cros-Aarteil S."/>
            <person name="Calhoun S."/>
            <person name="Haridas S."/>
            <person name="Kuo A."/>
            <person name="Mondo S."/>
            <person name="Pangilinan J."/>
            <person name="Riley R."/>
            <person name="Labutti K."/>
            <person name="Andreopoulos B."/>
            <person name="Lipzen A."/>
            <person name="Chen C."/>
            <person name="Yanf M."/>
            <person name="Daum C."/>
            <person name="Ng V."/>
            <person name="Clum A."/>
            <person name="Ohm R."/>
            <person name="Martin F."/>
            <person name="Silar P."/>
            <person name="Natvig D."/>
            <person name="Lalanne C."/>
            <person name="Gautier V."/>
            <person name="Ament-Velasquez S.L."/>
            <person name="Kruys A."/>
            <person name="Hutchinson M.I."/>
            <person name="Powell A.J."/>
            <person name="Barry K."/>
            <person name="Miller A.N."/>
            <person name="Grigoriev I.V."/>
            <person name="Debuchy R."/>
            <person name="Gladieux P."/>
            <person name="Thoren M.H."/>
            <person name="Johannesson H."/>
        </authorList>
    </citation>
    <scope>NUCLEOTIDE SEQUENCE</scope>
    <source>
        <strain evidence="4">CBS 103.79</strain>
    </source>
</reference>
<dbReference type="Pfam" id="PF03215">
    <property type="entry name" value="Rad17"/>
    <property type="match status" value="1"/>
</dbReference>
<organism evidence="4 5">
    <name type="scientific">Staphylotrichum tortipilum</name>
    <dbReference type="NCBI Taxonomy" id="2831512"/>
    <lineage>
        <taxon>Eukaryota</taxon>
        <taxon>Fungi</taxon>
        <taxon>Dikarya</taxon>
        <taxon>Ascomycota</taxon>
        <taxon>Pezizomycotina</taxon>
        <taxon>Sordariomycetes</taxon>
        <taxon>Sordariomycetidae</taxon>
        <taxon>Sordariales</taxon>
        <taxon>Chaetomiaceae</taxon>
        <taxon>Staphylotrichum</taxon>
    </lineage>
</organism>
<feature type="compositionally biased region" description="Low complexity" evidence="2">
    <location>
        <begin position="625"/>
        <end position="639"/>
    </location>
</feature>
<dbReference type="InterPro" id="IPR057927">
    <property type="entry name" value="RAD24-like_helical"/>
</dbReference>
<feature type="region of interest" description="Disordered" evidence="2">
    <location>
        <begin position="652"/>
        <end position="685"/>
    </location>
</feature>
<dbReference type="PANTHER" id="PTHR35870:SF6">
    <property type="entry name" value="MGS207 PROTEIN"/>
    <property type="match status" value="1"/>
</dbReference>
<evidence type="ECO:0000256" key="1">
    <source>
        <dbReference type="ARBA" id="ARBA00023002"/>
    </source>
</evidence>
<sequence length="1460" mass="157380">MASLLSYVPLVGRLLAPREQPLAIDLEPVEVHSVEANPDKRPRTLKHLLRANHVNHSIIYHNLQFDNHMPHALCSAYHLGAEPHQLYHIYDVEAKSLEPWQDSPSEVTDDDWRDYLGDKSYQRAYVDFFEDALAMKYAYGWKKVVDEYLLKGDEPLVNGLIGGLGHPLIHLGYAYEFDSREIAMEALGLAATQYNFLHKYLDDPSYTRKAPFSSSSPLDLIGRLAADTRFDGLFSSPGFANLGPLFEQHEALVLEYWNAWDLSSSSETPRQLFRESQEAAVALLVATVRPGTHAYNFFMVHVLTTSHAVRILLPLLPARFHISLIRQWWLLALAVYIVELRPRIDPDYVPEDLKGKGWKHVEHQALNSEWATDAHYVKAIRAMKEAARTWGDVQGRYLAAAVQFVDNFEGWTHHDDQGSEGGGPRAKATNAPSPPPRQQNHTPAMAPPAKRRRRTVLDDDDDDDNNNNNNNNNNKDSDTGNHKPQTQTPTRSQQNTLTRYLFSSPDKNPTAANKATVNRTPGTDGPPTPSPHRRTAALLASPSPSQSRPARSPSASPLKSRTRAGVQRKRKAAAVEEENNKRGGGGKSADLVALFSRQAQAQAQRGLGSQGSQGGGLFGSGNGSGTATATGSSKNGAASRGMAEINGLDEVAEGEEDDDDDDAAHRRFAGVGPSANGPPGVGGGKAAVGAGGQRFLRPTGAGQSTAVGDNGDGARPWSERFAPVSLDELAVHKRKVQDVKRWLDEVFAGRTRQRLLVLKGAAGSGKTTTLRLLAREMRCEVLEWRNPASSFGAGPGMGYQSAVAQFDEFLGRGGKFGQLDVEPEGTTPPPMPMQPPPPRGAGSGNGPGKVAEKRLILVEEFPNTFMRSSVGLTGFRNSILQFLAANTPALAGYGFGYNTEPITPIIMVISETLLTTTSASADSFTAHRLLGPEILKHPGTGVIEFNPVAPTFLTKALELVVQKEARISGRRRAPGPLVLQRLGEIGDIRNAISSLEFFCVKGDDEADWGSKIAFTKPKRGSKDVPALTKGEQDTLELVSRREATLGIFHAVGKVVYNKRSDFPVGSAEAAAEMLPEHMAHLARQQRSDVSADTLIDEIGTDTHTFISALHENYALSCEQTGPLDPNSSLDYINGCLDYLSASDLLYPSWDVFFGGRGRTFSGGGGRDVGSHILRQDEMAFQVAVRGMLFSLPSPVKRQAHPTGRGSGDAYKMYYPTYLKLWRSKEELEGSVDLWATNMLKGEEDFSGGSGSGGVGRTSALAAPSGFGSAAFRRTATAAAAAATGNGAPVTQPPQLMRHANRQPEQAHDATHSTPLLSLGSAARQELLLERLPYMAHVARRRRGPLGPVGAARARELEKMVSFHGIGTLGAGEEDGADGADEDAGGGPGAAGAGEAWATDRPTEERSPRKRRGLGAILSSGRGGGGGGGGRGIVGQGNVEEEMAMVPMQSLVISDDDIEDD</sequence>
<feature type="compositionally biased region" description="Pro residues" evidence="2">
    <location>
        <begin position="826"/>
        <end position="839"/>
    </location>
</feature>
<evidence type="ECO:0000259" key="3">
    <source>
        <dbReference type="Pfam" id="PF25812"/>
    </source>
</evidence>
<proteinExistence type="predicted"/>
<accession>A0AAN6RQU5</accession>
<dbReference type="GO" id="GO:0016491">
    <property type="term" value="F:oxidoreductase activity"/>
    <property type="evidence" value="ECO:0007669"/>
    <property type="project" value="UniProtKB-KW"/>
</dbReference>
<name>A0AAN6RQU5_9PEZI</name>
<gene>
    <name evidence="4" type="ORF">C8A05DRAFT_46387</name>
</gene>
<feature type="region of interest" description="Disordered" evidence="2">
    <location>
        <begin position="1367"/>
        <end position="1437"/>
    </location>
</feature>
<dbReference type="EMBL" id="MU855765">
    <property type="protein sequence ID" value="KAK3899585.1"/>
    <property type="molecule type" value="Genomic_DNA"/>
</dbReference>
<feature type="compositionally biased region" description="Polar residues" evidence="2">
    <location>
        <begin position="505"/>
        <end position="519"/>
    </location>
</feature>
<keyword evidence="1" id="KW-0560">Oxidoreductase</keyword>
<feature type="compositionally biased region" description="Gly residues" evidence="2">
    <location>
        <begin position="608"/>
        <end position="624"/>
    </location>
</feature>
<keyword evidence="5" id="KW-1185">Reference proteome</keyword>
<dbReference type="Proteomes" id="UP001303889">
    <property type="component" value="Unassembled WGS sequence"/>
</dbReference>
<dbReference type="Pfam" id="PF25812">
    <property type="entry name" value="RAD24_helical"/>
    <property type="match status" value="1"/>
</dbReference>
<feature type="compositionally biased region" description="Basic residues" evidence="2">
    <location>
        <begin position="560"/>
        <end position="572"/>
    </location>
</feature>
<dbReference type="InterPro" id="IPR025337">
    <property type="entry name" value="Questin_oxidase-like"/>
</dbReference>
<feature type="domain" description="Checkpoint protein RAD24-like helical bundle" evidence="3">
    <location>
        <begin position="1042"/>
        <end position="1146"/>
    </location>
</feature>
<evidence type="ECO:0000313" key="4">
    <source>
        <dbReference type="EMBL" id="KAK3899585.1"/>
    </source>
</evidence>
<dbReference type="Gene3D" id="3.40.50.300">
    <property type="entry name" value="P-loop containing nucleotide triphosphate hydrolases"/>
    <property type="match status" value="1"/>
</dbReference>
<feature type="compositionally biased region" description="Gly residues" evidence="2">
    <location>
        <begin position="1420"/>
        <end position="1434"/>
    </location>
</feature>
<dbReference type="SUPFAM" id="SSF52540">
    <property type="entry name" value="P-loop containing nucleoside triphosphate hydrolases"/>
    <property type="match status" value="1"/>
</dbReference>
<comment type="caution">
    <text evidence="4">The sequence shown here is derived from an EMBL/GenBank/DDBJ whole genome shotgun (WGS) entry which is preliminary data.</text>
</comment>
<feature type="compositionally biased region" description="Polar residues" evidence="2">
    <location>
        <begin position="482"/>
        <end position="498"/>
    </location>
</feature>
<dbReference type="InterPro" id="IPR027417">
    <property type="entry name" value="P-loop_NTPase"/>
</dbReference>
<feature type="compositionally biased region" description="Acidic residues" evidence="2">
    <location>
        <begin position="1371"/>
        <end position="1383"/>
    </location>
</feature>
<dbReference type="Pfam" id="PF14027">
    <property type="entry name" value="Questin_oxidase"/>
    <property type="match status" value="1"/>
</dbReference>